<dbReference type="GO" id="GO:0016787">
    <property type="term" value="F:hydrolase activity"/>
    <property type="evidence" value="ECO:0007669"/>
    <property type="project" value="UniProtKB-KW"/>
</dbReference>
<dbReference type="Pfam" id="PF04203">
    <property type="entry name" value="Sortase"/>
    <property type="match status" value="1"/>
</dbReference>
<dbReference type="InterPro" id="IPR005754">
    <property type="entry name" value="Sortase"/>
</dbReference>
<name>A0A5N8VF77_9ACTN</name>
<gene>
    <name evidence="4" type="ORF">FNH09_22470</name>
</gene>
<dbReference type="RefSeq" id="WP_152890798.1">
    <property type="nucleotide sequence ID" value="NZ_VJZD01000092.1"/>
</dbReference>
<dbReference type="EMBL" id="VJZD01000092">
    <property type="protein sequence ID" value="MPY33903.1"/>
    <property type="molecule type" value="Genomic_DNA"/>
</dbReference>
<accession>A0A5N8VF77</accession>
<feature type="region of interest" description="Disordered" evidence="2">
    <location>
        <begin position="53"/>
        <end position="86"/>
    </location>
</feature>
<keyword evidence="3" id="KW-0472">Membrane</keyword>
<organism evidence="4 5">
    <name type="scientific">Streptomyces adustus</name>
    <dbReference type="NCBI Taxonomy" id="1609272"/>
    <lineage>
        <taxon>Bacteria</taxon>
        <taxon>Bacillati</taxon>
        <taxon>Actinomycetota</taxon>
        <taxon>Actinomycetes</taxon>
        <taxon>Kitasatosporales</taxon>
        <taxon>Streptomycetaceae</taxon>
        <taxon>Streptomyces</taxon>
    </lineage>
</organism>
<dbReference type="InterPro" id="IPR023365">
    <property type="entry name" value="Sortase_dom-sf"/>
</dbReference>
<feature type="compositionally biased region" description="Basic residues" evidence="2">
    <location>
        <begin position="1"/>
        <end position="12"/>
    </location>
</feature>
<keyword evidence="3" id="KW-1133">Transmembrane helix</keyword>
<dbReference type="NCBIfam" id="NF033748">
    <property type="entry name" value="class_F_sortase"/>
    <property type="match status" value="1"/>
</dbReference>
<evidence type="ECO:0000256" key="1">
    <source>
        <dbReference type="ARBA" id="ARBA00022801"/>
    </source>
</evidence>
<dbReference type="InterPro" id="IPR042001">
    <property type="entry name" value="Sortase_F"/>
</dbReference>
<dbReference type="Gene3D" id="2.40.260.10">
    <property type="entry name" value="Sortase"/>
    <property type="match status" value="1"/>
</dbReference>
<dbReference type="SUPFAM" id="SSF63817">
    <property type="entry name" value="Sortase"/>
    <property type="match status" value="1"/>
</dbReference>
<feature type="transmembrane region" description="Helical" evidence="3">
    <location>
        <begin position="27"/>
        <end position="49"/>
    </location>
</feature>
<comment type="caution">
    <text evidence="4">The sequence shown here is derived from an EMBL/GenBank/DDBJ whole genome shotgun (WGS) entry which is preliminary data.</text>
</comment>
<evidence type="ECO:0000313" key="5">
    <source>
        <dbReference type="Proteomes" id="UP000325849"/>
    </source>
</evidence>
<keyword evidence="3" id="KW-0812">Transmembrane</keyword>
<sequence>MNRIRPQSRRRTGTGPGRRTCAPPHRFVPPATILALALVIGSVLIFGALNDTQSPPEPSAEQAFAPPEAGGTASAAPPGVPPLPRAQPVRIRIPAIHVNAPFTKLHLDKAGVLRPPPAADAHLAGWYSEGTAPGSRGTAVTVGHVDTPAGDLGVFYELGTLTKGETIEVGRADHRTAVFTVDAVEAYDKDRFPRKKVYGRSERPELRLITCAGYVRGAGYQRNIVVYATLTGSKKSD</sequence>
<feature type="region of interest" description="Disordered" evidence="2">
    <location>
        <begin position="1"/>
        <end position="25"/>
    </location>
</feature>
<reference evidence="4 5" key="1">
    <citation type="submission" date="2019-07" db="EMBL/GenBank/DDBJ databases">
        <title>New species of Amycolatopsis and Streptomyces.</title>
        <authorList>
            <person name="Duangmal K."/>
            <person name="Teo W.F.A."/>
            <person name="Lipun K."/>
        </authorList>
    </citation>
    <scope>NUCLEOTIDE SEQUENCE [LARGE SCALE GENOMIC DNA]</scope>
    <source>
        <strain evidence="4 5">NBRC 109810</strain>
    </source>
</reference>
<keyword evidence="1" id="KW-0378">Hydrolase</keyword>
<proteinExistence type="predicted"/>
<dbReference type="OrthoDB" id="525039at2"/>
<keyword evidence="5" id="KW-1185">Reference proteome</keyword>
<protein>
    <submittedName>
        <fullName evidence="4">Class F sortase</fullName>
    </submittedName>
</protein>
<evidence type="ECO:0000313" key="4">
    <source>
        <dbReference type="EMBL" id="MPY33903.1"/>
    </source>
</evidence>
<dbReference type="Proteomes" id="UP000325849">
    <property type="component" value="Unassembled WGS sequence"/>
</dbReference>
<dbReference type="AlphaFoldDB" id="A0A5N8VF77"/>
<dbReference type="CDD" id="cd05829">
    <property type="entry name" value="Sortase_F"/>
    <property type="match status" value="1"/>
</dbReference>
<evidence type="ECO:0000256" key="2">
    <source>
        <dbReference type="SAM" id="MobiDB-lite"/>
    </source>
</evidence>
<evidence type="ECO:0000256" key="3">
    <source>
        <dbReference type="SAM" id="Phobius"/>
    </source>
</evidence>